<organism evidence="1 2">
    <name type="scientific">Agrocybe chaxingu</name>
    <dbReference type="NCBI Taxonomy" id="84603"/>
    <lineage>
        <taxon>Eukaryota</taxon>
        <taxon>Fungi</taxon>
        <taxon>Dikarya</taxon>
        <taxon>Basidiomycota</taxon>
        <taxon>Agaricomycotina</taxon>
        <taxon>Agaricomycetes</taxon>
        <taxon>Agaricomycetidae</taxon>
        <taxon>Agaricales</taxon>
        <taxon>Agaricineae</taxon>
        <taxon>Strophariaceae</taxon>
        <taxon>Agrocybe</taxon>
    </lineage>
</organism>
<name>A0A9W8JKE6_9AGAR</name>
<reference evidence="1" key="1">
    <citation type="submission" date="2022-07" db="EMBL/GenBank/DDBJ databases">
        <title>Genome Sequence of Agrocybe chaxingu.</title>
        <authorList>
            <person name="Buettner E."/>
        </authorList>
    </citation>
    <scope>NUCLEOTIDE SEQUENCE</scope>
    <source>
        <strain evidence="1">MP-N11</strain>
    </source>
</reference>
<evidence type="ECO:0000313" key="2">
    <source>
        <dbReference type="Proteomes" id="UP001148786"/>
    </source>
</evidence>
<evidence type="ECO:0000313" key="1">
    <source>
        <dbReference type="EMBL" id="KAJ3481395.1"/>
    </source>
</evidence>
<dbReference type="Proteomes" id="UP001148786">
    <property type="component" value="Unassembled WGS sequence"/>
</dbReference>
<dbReference type="EMBL" id="JANKHO010003728">
    <property type="protein sequence ID" value="KAJ3481395.1"/>
    <property type="molecule type" value="Genomic_DNA"/>
</dbReference>
<comment type="caution">
    <text evidence="1">The sequence shown here is derived from an EMBL/GenBank/DDBJ whole genome shotgun (WGS) entry which is preliminary data.</text>
</comment>
<gene>
    <name evidence="1" type="ORF">NLJ89_g12217</name>
</gene>
<proteinExistence type="predicted"/>
<dbReference type="OrthoDB" id="2950077at2759"/>
<dbReference type="AlphaFoldDB" id="A0A9W8JKE6"/>
<accession>A0A9W8JKE6</accession>
<keyword evidence="2" id="KW-1185">Reference proteome</keyword>
<protein>
    <submittedName>
        <fullName evidence="1">Uncharacterized protein</fullName>
    </submittedName>
</protein>
<sequence>MTNIFIGQWETEQRLREEARKAEALCLENSQKAKCMVLVYVWLEDNGDPSIVELQEGFMWPHLVLNKFILTRTGIMTSSSSAPPSINIYHPLISFWTITPLNFVVDLNRDSPCVFLKPLHVHCNNIASYLSFAGSSQGWLDVY</sequence>